<evidence type="ECO:0000259" key="2">
    <source>
        <dbReference type="Pfam" id="PF13556"/>
    </source>
</evidence>
<proteinExistence type="predicted"/>
<dbReference type="InterPro" id="IPR051448">
    <property type="entry name" value="CdaR-like_regulators"/>
</dbReference>
<dbReference type="InterPro" id="IPR042070">
    <property type="entry name" value="PucR_C-HTH_sf"/>
</dbReference>
<dbReference type="PANTHER" id="PTHR33744">
    <property type="entry name" value="CARBOHYDRATE DIACID REGULATOR"/>
    <property type="match status" value="1"/>
</dbReference>
<dbReference type="Proteomes" id="UP001268036">
    <property type="component" value="Unassembled WGS sequence"/>
</dbReference>
<accession>A0AAJ2BUU4</accession>
<gene>
    <name evidence="3" type="ORF">QE440_004690</name>
</gene>
<feature type="domain" description="PucR C-terminal helix-turn-helix" evidence="2">
    <location>
        <begin position="296"/>
        <end position="353"/>
    </location>
</feature>
<evidence type="ECO:0000313" key="3">
    <source>
        <dbReference type="EMBL" id="MDR6236949.1"/>
    </source>
</evidence>
<dbReference type="InterPro" id="IPR025736">
    <property type="entry name" value="PucR_C-HTH_dom"/>
</dbReference>
<feature type="domain" description="Putative sugar diacid recognition" evidence="1">
    <location>
        <begin position="3"/>
        <end position="118"/>
    </location>
</feature>
<dbReference type="PANTHER" id="PTHR33744:SF15">
    <property type="entry name" value="CARBOHYDRATE DIACID REGULATOR"/>
    <property type="match status" value="1"/>
</dbReference>
<dbReference type="RefSeq" id="WP_309761963.1">
    <property type="nucleotide sequence ID" value="NZ_JAVJAF010000001.1"/>
</dbReference>
<evidence type="ECO:0000259" key="1">
    <source>
        <dbReference type="Pfam" id="PF05651"/>
    </source>
</evidence>
<dbReference type="AlphaFoldDB" id="A0AAJ2BUU4"/>
<evidence type="ECO:0000313" key="4">
    <source>
        <dbReference type="Proteomes" id="UP001268036"/>
    </source>
</evidence>
<dbReference type="Gene3D" id="1.10.10.2840">
    <property type="entry name" value="PucR C-terminal helix-turn-helix domain"/>
    <property type="match status" value="1"/>
</dbReference>
<dbReference type="InterPro" id="IPR008599">
    <property type="entry name" value="Diacid_rec"/>
</dbReference>
<reference evidence="3" key="1">
    <citation type="submission" date="2023-08" db="EMBL/GenBank/DDBJ databases">
        <title>Functional and genomic diversity of the sorghum phyllosphere microbiome.</title>
        <authorList>
            <person name="Shade A."/>
        </authorList>
    </citation>
    <scope>NUCLEOTIDE SEQUENCE</scope>
    <source>
        <strain evidence="3">SORGH_AS_0201</strain>
    </source>
</reference>
<dbReference type="Pfam" id="PF05651">
    <property type="entry name" value="Diacid_rec"/>
    <property type="match status" value="1"/>
</dbReference>
<protein>
    <submittedName>
        <fullName evidence="3">Carbohydrate diacid regulator</fullName>
    </submittedName>
</protein>
<name>A0AAJ2BUU4_9PSED</name>
<sequence length="364" mass="39962">MELSQTLAQEIVERAMRILPGNVNVMDAAGLIIGSGDPARLFTRHAGARQVIAEGRAVALDATAAARLAGAQAGINLPLYRQGELVGVLGVTGEDAEQLRLPAELLRLTAEMLIEQAAGRQPDAALMTAPLLRQLLAPGAAPELGRHASLLGLKPDVPRDVLLLEFATPAPTFGDWAQRRVADSWCLPREERQWLWYRPGAEAPQALLDELPAQGWALQRSAWIPVTQPWTGLAEATRWALDLLTVAKRLRPDLVRVTLADLRLPTWLQGQAERPESAWLLEPLLRLRQADRDGQLLATLRRWFAEDASPQACAAALGLHRNGLRHRLERIQALTGRDPRRFAEATELYCGLLLLDSGWADSQS</sequence>
<dbReference type="EMBL" id="JAVJAF010000001">
    <property type="protein sequence ID" value="MDR6236949.1"/>
    <property type="molecule type" value="Genomic_DNA"/>
</dbReference>
<organism evidence="3 4">
    <name type="scientific">Pseudomonas oryzihabitans</name>
    <dbReference type="NCBI Taxonomy" id="47885"/>
    <lineage>
        <taxon>Bacteria</taxon>
        <taxon>Pseudomonadati</taxon>
        <taxon>Pseudomonadota</taxon>
        <taxon>Gammaproteobacteria</taxon>
        <taxon>Pseudomonadales</taxon>
        <taxon>Pseudomonadaceae</taxon>
        <taxon>Pseudomonas</taxon>
    </lineage>
</organism>
<comment type="caution">
    <text evidence="3">The sequence shown here is derived from an EMBL/GenBank/DDBJ whole genome shotgun (WGS) entry which is preliminary data.</text>
</comment>
<dbReference type="Pfam" id="PF13556">
    <property type="entry name" value="HTH_30"/>
    <property type="match status" value="1"/>
</dbReference>